<accession>A0ABU2S6K7</accession>
<feature type="compositionally biased region" description="Polar residues" evidence="1">
    <location>
        <begin position="1"/>
        <end position="10"/>
    </location>
</feature>
<gene>
    <name evidence="3" type="ORF">RM779_18695</name>
</gene>
<organism evidence="3 4">
    <name type="scientific">Streptomyces johnsoniae</name>
    <dbReference type="NCBI Taxonomy" id="3075532"/>
    <lineage>
        <taxon>Bacteria</taxon>
        <taxon>Bacillati</taxon>
        <taxon>Actinomycetota</taxon>
        <taxon>Actinomycetes</taxon>
        <taxon>Kitasatosporales</taxon>
        <taxon>Streptomycetaceae</taxon>
        <taxon>Streptomyces</taxon>
    </lineage>
</organism>
<proteinExistence type="predicted"/>
<sequence length="199" mass="20930">MSTGNPSLTAADSRPAVPRTAPVPVQFPTGAGRALAVLRLATGAIFLWAFLDKTFGFGYATASGNAWVNGGSPAGGYLGSVSGGPMESTFNAWAGQMWVDWMYMAGMLGIGVALVAGVGLRVTAFAGPLMMLFLWAGEFPPARHLSDGTPSNSSNPLVDQHLVYAVAMIVVAATSAGRVWGLGRAWERLALVRRYPWLR</sequence>
<evidence type="ECO:0000313" key="4">
    <source>
        <dbReference type="Proteomes" id="UP001183615"/>
    </source>
</evidence>
<keyword evidence="4" id="KW-1185">Reference proteome</keyword>
<feature type="transmembrane region" description="Helical" evidence="2">
    <location>
        <begin position="162"/>
        <end position="181"/>
    </location>
</feature>
<feature type="region of interest" description="Disordered" evidence="1">
    <location>
        <begin position="1"/>
        <end position="21"/>
    </location>
</feature>
<evidence type="ECO:0000313" key="3">
    <source>
        <dbReference type="EMBL" id="MDT0444612.1"/>
    </source>
</evidence>
<keyword evidence="2" id="KW-0472">Membrane</keyword>
<evidence type="ECO:0008006" key="5">
    <source>
        <dbReference type="Google" id="ProtNLM"/>
    </source>
</evidence>
<dbReference type="Proteomes" id="UP001183615">
    <property type="component" value="Unassembled WGS sequence"/>
</dbReference>
<protein>
    <recommendedName>
        <fullName evidence="5">DoxX family membrane protein</fullName>
    </recommendedName>
</protein>
<dbReference type="RefSeq" id="WP_311618873.1">
    <property type="nucleotide sequence ID" value="NZ_JAVREV010000010.1"/>
</dbReference>
<evidence type="ECO:0000256" key="2">
    <source>
        <dbReference type="SAM" id="Phobius"/>
    </source>
</evidence>
<keyword evidence="2" id="KW-0812">Transmembrane</keyword>
<feature type="transmembrane region" description="Helical" evidence="2">
    <location>
        <begin position="31"/>
        <end position="51"/>
    </location>
</feature>
<keyword evidence="2" id="KW-1133">Transmembrane helix</keyword>
<comment type="caution">
    <text evidence="3">The sequence shown here is derived from an EMBL/GenBank/DDBJ whole genome shotgun (WGS) entry which is preliminary data.</text>
</comment>
<feature type="transmembrane region" description="Helical" evidence="2">
    <location>
        <begin position="107"/>
        <end position="136"/>
    </location>
</feature>
<evidence type="ECO:0000256" key="1">
    <source>
        <dbReference type="SAM" id="MobiDB-lite"/>
    </source>
</evidence>
<reference evidence="4" key="1">
    <citation type="submission" date="2023-07" db="EMBL/GenBank/DDBJ databases">
        <title>30 novel species of actinomycetes from the DSMZ collection.</title>
        <authorList>
            <person name="Nouioui I."/>
        </authorList>
    </citation>
    <scope>NUCLEOTIDE SEQUENCE [LARGE SCALE GENOMIC DNA]</scope>
    <source>
        <strain evidence="4">DSM 41886</strain>
    </source>
</reference>
<dbReference type="EMBL" id="JAVREV010000010">
    <property type="protein sequence ID" value="MDT0444612.1"/>
    <property type="molecule type" value="Genomic_DNA"/>
</dbReference>
<name>A0ABU2S6K7_9ACTN</name>